<dbReference type="InterPro" id="IPR017896">
    <property type="entry name" value="4Fe4S_Fe-S-bd"/>
</dbReference>
<dbReference type="PANTHER" id="PTHR43687:SF6">
    <property type="entry name" value="L-ASPARTATE SEMIALDEHYDE SULFURTRANSFERASE IRON-SULFUR SUBUNIT"/>
    <property type="match status" value="1"/>
</dbReference>
<evidence type="ECO:0000256" key="6">
    <source>
        <dbReference type="ARBA" id="ARBA00023004"/>
    </source>
</evidence>
<name>A0ABV7C9V6_9VIBR</name>
<keyword evidence="1" id="KW-0813">Transport</keyword>
<evidence type="ECO:0000313" key="10">
    <source>
        <dbReference type="Proteomes" id="UP001595384"/>
    </source>
</evidence>
<dbReference type="EMBL" id="JBHRSE010000092">
    <property type="protein sequence ID" value="MFC3024852.1"/>
    <property type="molecule type" value="Genomic_DNA"/>
</dbReference>
<accession>A0ABV7C9V6</accession>
<dbReference type="PANTHER" id="PTHR43687">
    <property type="entry name" value="ADENYLYLSULFATE REDUCTASE, BETA SUBUNIT"/>
    <property type="match status" value="1"/>
</dbReference>
<keyword evidence="2" id="KW-0004">4Fe-4S</keyword>
<sequence length="155" mass="16634">MDFNPNRRALFQRIASPLQTASLAKTPQRPIYSVEESAFLQSCTQCQQCLEACPANVIELTEGYPVLTSSQYCDGCVACVLACPTEALSVGERRATITSGCLPALAVYCQSCAESCPQDAIEIVSGQQPHIERTLCNGCGLCMTHCDFDAITLSA</sequence>
<dbReference type="Proteomes" id="UP001595384">
    <property type="component" value="Unassembled WGS sequence"/>
</dbReference>
<dbReference type="RefSeq" id="WP_123015876.1">
    <property type="nucleotide sequence ID" value="NZ_AP024911.1"/>
</dbReference>
<feature type="domain" description="4Fe-4S ferredoxin-type" evidence="8">
    <location>
        <begin position="34"/>
        <end position="62"/>
    </location>
</feature>
<gene>
    <name evidence="9" type="ORF">ACFODT_13610</name>
</gene>
<evidence type="ECO:0000256" key="4">
    <source>
        <dbReference type="ARBA" id="ARBA00022737"/>
    </source>
</evidence>
<dbReference type="Gene3D" id="3.30.70.20">
    <property type="match status" value="2"/>
</dbReference>
<evidence type="ECO:0000259" key="8">
    <source>
        <dbReference type="PROSITE" id="PS51379"/>
    </source>
</evidence>
<keyword evidence="4" id="KW-0677">Repeat</keyword>
<dbReference type="PROSITE" id="PS00198">
    <property type="entry name" value="4FE4S_FER_1"/>
    <property type="match status" value="1"/>
</dbReference>
<organism evidence="9 10">
    <name type="scientific">Vibrio zhugei</name>
    <dbReference type="NCBI Taxonomy" id="2479546"/>
    <lineage>
        <taxon>Bacteria</taxon>
        <taxon>Pseudomonadati</taxon>
        <taxon>Pseudomonadota</taxon>
        <taxon>Gammaproteobacteria</taxon>
        <taxon>Vibrionales</taxon>
        <taxon>Vibrionaceae</taxon>
        <taxon>Vibrio</taxon>
    </lineage>
</organism>
<proteinExistence type="predicted"/>
<feature type="domain" description="4Fe-4S ferredoxin-type" evidence="8">
    <location>
        <begin position="63"/>
        <end position="93"/>
    </location>
</feature>
<evidence type="ECO:0000256" key="1">
    <source>
        <dbReference type="ARBA" id="ARBA00022448"/>
    </source>
</evidence>
<keyword evidence="7" id="KW-0411">Iron-sulfur</keyword>
<keyword evidence="6" id="KW-0408">Iron</keyword>
<keyword evidence="5" id="KW-0249">Electron transport</keyword>
<feature type="domain" description="4Fe-4S ferredoxin-type" evidence="8">
    <location>
        <begin position="127"/>
        <end position="155"/>
    </location>
</feature>
<evidence type="ECO:0000313" key="9">
    <source>
        <dbReference type="EMBL" id="MFC3024852.1"/>
    </source>
</evidence>
<dbReference type="SUPFAM" id="SSF54862">
    <property type="entry name" value="4Fe-4S ferredoxins"/>
    <property type="match status" value="1"/>
</dbReference>
<comment type="caution">
    <text evidence="9">The sequence shown here is derived from an EMBL/GenBank/DDBJ whole genome shotgun (WGS) entry which is preliminary data.</text>
</comment>
<evidence type="ECO:0000256" key="7">
    <source>
        <dbReference type="ARBA" id="ARBA00023014"/>
    </source>
</evidence>
<dbReference type="InterPro" id="IPR050572">
    <property type="entry name" value="Fe-S_Ferredoxin"/>
</dbReference>
<protein>
    <submittedName>
        <fullName evidence="9">4Fe-4S binding protein</fullName>
    </submittedName>
</protein>
<dbReference type="PROSITE" id="PS51379">
    <property type="entry name" value="4FE4S_FER_2"/>
    <property type="match status" value="4"/>
</dbReference>
<feature type="domain" description="4Fe-4S ferredoxin-type" evidence="8">
    <location>
        <begin position="103"/>
        <end position="126"/>
    </location>
</feature>
<evidence type="ECO:0000256" key="5">
    <source>
        <dbReference type="ARBA" id="ARBA00022982"/>
    </source>
</evidence>
<dbReference type="Pfam" id="PF13187">
    <property type="entry name" value="Fer4_9"/>
    <property type="match status" value="1"/>
</dbReference>
<reference evidence="10" key="1">
    <citation type="journal article" date="2019" name="Int. J. Syst. Evol. Microbiol.">
        <title>The Global Catalogue of Microorganisms (GCM) 10K type strain sequencing project: providing services to taxonomists for standard genome sequencing and annotation.</title>
        <authorList>
            <consortium name="The Broad Institute Genomics Platform"/>
            <consortium name="The Broad Institute Genome Sequencing Center for Infectious Disease"/>
            <person name="Wu L."/>
            <person name="Ma J."/>
        </authorList>
    </citation>
    <scope>NUCLEOTIDE SEQUENCE [LARGE SCALE GENOMIC DNA]</scope>
    <source>
        <strain evidence="10">KCTC 62784</strain>
    </source>
</reference>
<dbReference type="InterPro" id="IPR017900">
    <property type="entry name" value="4Fe4S_Fe_S_CS"/>
</dbReference>
<dbReference type="Pfam" id="PF00037">
    <property type="entry name" value="Fer4"/>
    <property type="match status" value="1"/>
</dbReference>
<evidence type="ECO:0000256" key="3">
    <source>
        <dbReference type="ARBA" id="ARBA00022723"/>
    </source>
</evidence>
<keyword evidence="10" id="KW-1185">Reference proteome</keyword>
<evidence type="ECO:0000256" key="2">
    <source>
        <dbReference type="ARBA" id="ARBA00022485"/>
    </source>
</evidence>
<keyword evidence="3" id="KW-0479">Metal-binding</keyword>